<feature type="compositionally biased region" description="Polar residues" evidence="1">
    <location>
        <begin position="62"/>
        <end position="71"/>
    </location>
</feature>
<sequence>MIIMDQNVSSYSRSSERGWNDPPPASTGRERLDRSNIDATRKRLNKRVAIPMSTGITPVSVASMNSYSSQGPPKAGAFSLNPSPAGQSLPVGTSAASSLSLATERISSPEAFSNGVPPLPHNIQS</sequence>
<dbReference type="AlphaFoldDB" id="A0A8B7NJM7"/>
<feature type="compositionally biased region" description="Basic and acidic residues" evidence="1">
    <location>
        <begin position="28"/>
        <end position="41"/>
    </location>
</feature>
<name>A0A8B7NJM7_HYAAZ</name>
<feature type="region of interest" description="Disordered" evidence="1">
    <location>
        <begin position="1"/>
        <end position="49"/>
    </location>
</feature>
<protein>
    <submittedName>
        <fullName evidence="3">Uncharacterized protein LOC108670869</fullName>
    </submittedName>
</protein>
<dbReference type="KEGG" id="hazt:108670869"/>
<dbReference type="GeneID" id="108670869"/>
<reference evidence="3" key="1">
    <citation type="submission" date="2025-08" db="UniProtKB">
        <authorList>
            <consortium name="RefSeq"/>
        </authorList>
    </citation>
    <scope>IDENTIFICATION</scope>
    <source>
        <tissue evidence="3">Whole organism</tissue>
    </source>
</reference>
<organism evidence="2 3">
    <name type="scientific">Hyalella azteca</name>
    <name type="common">Amphipod</name>
    <dbReference type="NCBI Taxonomy" id="294128"/>
    <lineage>
        <taxon>Eukaryota</taxon>
        <taxon>Metazoa</taxon>
        <taxon>Ecdysozoa</taxon>
        <taxon>Arthropoda</taxon>
        <taxon>Crustacea</taxon>
        <taxon>Multicrustacea</taxon>
        <taxon>Malacostraca</taxon>
        <taxon>Eumalacostraca</taxon>
        <taxon>Peracarida</taxon>
        <taxon>Amphipoda</taxon>
        <taxon>Senticaudata</taxon>
        <taxon>Talitrida</taxon>
        <taxon>Talitroidea</taxon>
        <taxon>Hyalellidae</taxon>
        <taxon>Hyalella</taxon>
    </lineage>
</organism>
<dbReference type="OrthoDB" id="10545269at2759"/>
<feature type="region of interest" description="Disordered" evidence="1">
    <location>
        <begin position="62"/>
        <end position="102"/>
    </location>
</feature>
<dbReference type="RefSeq" id="XP_018013847.1">
    <property type="nucleotide sequence ID" value="XM_018158358.2"/>
</dbReference>
<evidence type="ECO:0000313" key="3">
    <source>
        <dbReference type="RefSeq" id="XP_018013847.1"/>
    </source>
</evidence>
<evidence type="ECO:0000313" key="2">
    <source>
        <dbReference type="Proteomes" id="UP000694843"/>
    </source>
</evidence>
<evidence type="ECO:0000256" key="1">
    <source>
        <dbReference type="SAM" id="MobiDB-lite"/>
    </source>
</evidence>
<proteinExistence type="predicted"/>
<gene>
    <name evidence="3" type="primary">LOC108670869</name>
</gene>
<accession>A0A8B7NJM7</accession>
<dbReference type="Proteomes" id="UP000694843">
    <property type="component" value="Unplaced"/>
</dbReference>
<keyword evidence="2" id="KW-1185">Reference proteome</keyword>
<feature type="compositionally biased region" description="Polar residues" evidence="1">
    <location>
        <begin position="1"/>
        <end position="13"/>
    </location>
</feature>